<comment type="subcellular location">
    <subcellularLocation>
        <location evidence="1">Endomembrane system</location>
        <topology evidence="1">Multi-pass membrane protein</topology>
    </subcellularLocation>
</comment>
<keyword evidence="3 7" id="KW-0812">Transmembrane</keyword>
<feature type="transmembrane region" description="Helical" evidence="7">
    <location>
        <begin position="295"/>
        <end position="315"/>
    </location>
</feature>
<evidence type="ECO:0000256" key="4">
    <source>
        <dbReference type="ARBA" id="ARBA00022989"/>
    </source>
</evidence>
<evidence type="ECO:0000256" key="1">
    <source>
        <dbReference type="ARBA" id="ARBA00004127"/>
    </source>
</evidence>
<reference evidence="10" key="1">
    <citation type="journal article" date="2013" name="Nature">
        <title>Pan genome of the phytoplankton Emiliania underpins its global distribution.</title>
        <authorList>
            <person name="Read B.A."/>
            <person name="Kegel J."/>
            <person name="Klute M.J."/>
            <person name="Kuo A."/>
            <person name="Lefebvre S.C."/>
            <person name="Maumus F."/>
            <person name="Mayer C."/>
            <person name="Miller J."/>
            <person name="Monier A."/>
            <person name="Salamov A."/>
            <person name="Young J."/>
            <person name="Aguilar M."/>
            <person name="Claverie J.M."/>
            <person name="Frickenhaus S."/>
            <person name="Gonzalez K."/>
            <person name="Herman E.K."/>
            <person name="Lin Y.C."/>
            <person name="Napier J."/>
            <person name="Ogata H."/>
            <person name="Sarno A.F."/>
            <person name="Shmutz J."/>
            <person name="Schroeder D."/>
            <person name="de Vargas C."/>
            <person name="Verret F."/>
            <person name="von Dassow P."/>
            <person name="Valentin K."/>
            <person name="Van de Peer Y."/>
            <person name="Wheeler G."/>
            <person name="Dacks J.B."/>
            <person name="Delwiche C.F."/>
            <person name="Dyhrman S.T."/>
            <person name="Glockner G."/>
            <person name="John U."/>
            <person name="Richards T."/>
            <person name="Worden A.Z."/>
            <person name="Zhang X."/>
            <person name="Grigoriev I.V."/>
            <person name="Allen A.E."/>
            <person name="Bidle K."/>
            <person name="Borodovsky M."/>
            <person name="Bowler C."/>
            <person name="Brownlee C."/>
            <person name="Cock J.M."/>
            <person name="Elias M."/>
            <person name="Gladyshev V.N."/>
            <person name="Groth M."/>
            <person name="Guda C."/>
            <person name="Hadaegh A."/>
            <person name="Iglesias-Rodriguez M.D."/>
            <person name="Jenkins J."/>
            <person name="Jones B.M."/>
            <person name="Lawson T."/>
            <person name="Leese F."/>
            <person name="Lindquist E."/>
            <person name="Lobanov A."/>
            <person name="Lomsadze A."/>
            <person name="Malik S.B."/>
            <person name="Marsh M.E."/>
            <person name="Mackinder L."/>
            <person name="Mock T."/>
            <person name="Mueller-Roeber B."/>
            <person name="Pagarete A."/>
            <person name="Parker M."/>
            <person name="Probert I."/>
            <person name="Quesneville H."/>
            <person name="Raines C."/>
            <person name="Rensing S.A."/>
            <person name="Riano-Pachon D.M."/>
            <person name="Richier S."/>
            <person name="Rokitta S."/>
            <person name="Shiraiwa Y."/>
            <person name="Soanes D.M."/>
            <person name="van der Giezen M."/>
            <person name="Wahlund T.M."/>
            <person name="Williams B."/>
            <person name="Wilson W."/>
            <person name="Wolfe G."/>
            <person name="Wurch L.L."/>
        </authorList>
    </citation>
    <scope>NUCLEOTIDE SEQUENCE</scope>
</reference>
<protein>
    <recommendedName>
        <fullName evidence="8">Major facilitator superfamily (MFS) profile domain-containing protein</fullName>
    </recommendedName>
</protein>
<keyword evidence="10" id="KW-1185">Reference proteome</keyword>
<dbReference type="HOGENOM" id="CLU_833112_0_0_1"/>
<sequence length="346" mass="35967">MSLRESLLAKPVKGDLCWTYIFYANVFIGCVQFSIVLPSLWIYLEGMGSTKAFYAAVVSAFSVGEAVGAILLGAVSSFAGVKPTLLFCCSLGAAGAAAYALAEAASNVSPGAGPWVALFGRLAQGIAAGGRQAVQQAYLARAAPPEQQTGLTAMMTTFACLGFIFGPAFGAAVGVIQPLAGTDAKFTRARFAIGVLTFDSLTLSGWFNSLADLFSLSLLACCFREIGPWGQHGATPSAAAESGAKGGGSQAQTTGVWACIIFFFIHFNGFAVQETITTPLVADWFGWDKTAANELFIASGVANLLCAAVMTALSTPREQPDGTMRQRVSDQAADSLLAHPREAKPG</sequence>
<evidence type="ECO:0000259" key="8">
    <source>
        <dbReference type="PROSITE" id="PS50850"/>
    </source>
</evidence>
<feature type="transmembrane region" description="Helical" evidence="7">
    <location>
        <begin position="153"/>
        <end position="176"/>
    </location>
</feature>
<evidence type="ECO:0000313" key="10">
    <source>
        <dbReference type="Proteomes" id="UP000013827"/>
    </source>
</evidence>
<dbReference type="PANTHER" id="PTHR23510:SF3">
    <property type="entry name" value="MAJOR FACILITATOR SUPERFAMILY DOMAIN-CONTAINING PROTEIN 8"/>
    <property type="match status" value="1"/>
</dbReference>
<dbReference type="Pfam" id="PF07690">
    <property type="entry name" value="MFS_1"/>
    <property type="match status" value="1"/>
</dbReference>
<dbReference type="GeneID" id="17254507"/>
<evidence type="ECO:0000256" key="6">
    <source>
        <dbReference type="SAM" id="MobiDB-lite"/>
    </source>
</evidence>
<dbReference type="PROSITE" id="PS50850">
    <property type="entry name" value="MFS"/>
    <property type="match status" value="1"/>
</dbReference>
<dbReference type="GO" id="GO:0022857">
    <property type="term" value="F:transmembrane transporter activity"/>
    <property type="evidence" value="ECO:0007669"/>
    <property type="project" value="InterPro"/>
</dbReference>
<dbReference type="SUPFAM" id="SSF103473">
    <property type="entry name" value="MFS general substrate transporter"/>
    <property type="match status" value="1"/>
</dbReference>
<evidence type="ECO:0000256" key="7">
    <source>
        <dbReference type="SAM" id="Phobius"/>
    </source>
</evidence>
<feature type="region of interest" description="Disordered" evidence="6">
    <location>
        <begin position="317"/>
        <end position="346"/>
    </location>
</feature>
<dbReference type="InterPro" id="IPR011701">
    <property type="entry name" value="MFS"/>
</dbReference>
<reference evidence="9" key="2">
    <citation type="submission" date="2024-10" db="UniProtKB">
        <authorList>
            <consortium name="EnsemblProtists"/>
        </authorList>
    </citation>
    <scope>IDENTIFICATION</scope>
</reference>
<evidence type="ECO:0000256" key="2">
    <source>
        <dbReference type="ARBA" id="ARBA00022448"/>
    </source>
</evidence>
<evidence type="ECO:0000256" key="3">
    <source>
        <dbReference type="ARBA" id="ARBA00022692"/>
    </source>
</evidence>
<feature type="transmembrane region" description="Helical" evidence="7">
    <location>
        <begin position="188"/>
        <end position="207"/>
    </location>
</feature>
<keyword evidence="5 7" id="KW-0472">Membrane</keyword>
<feature type="transmembrane region" description="Helical" evidence="7">
    <location>
        <begin position="84"/>
        <end position="102"/>
    </location>
</feature>
<evidence type="ECO:0000256" key="5">
    <source>
        <dbReference type="ARBA" id="ARBA00023136"/>
    </source>
</evidence>
<dbReference type="AlphaFoldDB" id="A0A0D3IAS3"/>
<organism evidence="9 10">
    <name type="scientific">Emiliania huxleyi (strain CCMP1516)</name>
    <dbReference type="NCBI Taxonomy" id="280463"/>
    <lineage>
        <taxon>Eukaryota</taxon>
        <taxon>Haptista</taxon>
        <taxon>Haptophyta</taxon>
        <taxon>Prymnesiophyceae</taxon>
        <taxon>Isochrysidales</taxon>
        <taxon>Noelaerhabdaceae</taxon>
        <taxon>Emiliania</taxon>
    </lineage>
</organism>
<dbReference type="eggNOG" id="KOG2325">
    <property type="taxonomic scope" value="Eukaryota"/>
</dbReference>
<dbReference type="InterPro" id="IPR020846">
    <property type="entry name" value="MFS_dom"/>
</dbReference>
<accession>A0A0D3IAS3</accession>
<feature type="domain" description="Major facilitator superfamily (MFS) profile" evidence="8">
    <location>
        <begin position="18"/>
        <end position="346"/>
    </location>
</feature>
<dbReference type="InterPro" id="IPR051068">
    <property type="entry name" value="MFS_Domain-Containing_Protein"/>
</dbReference>
<feature type="transmembrane region" description="Helical" evidence="7">
    <location>
        <begin position="53"/>
        <end position="72"/>
    </location>
</feature>
<dbReference type="PROSITE" id="PS51257">
    <property type="entry name" value="PROKAR_LIPOPROTEIN"/>
    <property type="match status" value="1"/>
</dbReference>
<proteinExistence type="predicted"/>
<dbReference type="RefSeq" id="XP_005760787.1">
    <property type="nucleotide sequence ID" value="XM_005760730.1"/>
</dbReference>
<dbReference type="KEGG" id="ehx:EMIHUDRAFT_217488"/>
<dbReference type="PANTHER" id="PTHR23510">
    <property type="entry name" value="INNER MEMBRANE TRANSPORT PROTEIN YAJR"/>
    <property type="match status" value="1"/>
</dbReference>
<keyword evidence="2" id="KW-0813">Transport</keyword>
<keyword evidence="4 7" id="KW-1133">Transmembrane helix</keyword>
<dbReference type="Proteomes" id="UP000013827">
    <property type="component" value="Unassembled WGS sequence"/>
</dbReference>
<dbReference type="OMA" id="MIAFVEP"/>
<name>A0A0D3IAS3_EMIH1</name>
<dbReference type="InterPro" id="IPR036259">
    <property type="entry name" value="MFS_trans_sf"/>
</dbReference>
<dbReference type="EnsemblProtists" id="EOD08358">
    <property type="protein sequence ID" value="EOD08358"/>
    <property type="gene ID" value="EMIHUDRAFT_217488"/>
</dbReference>
<dbReference type="PaxDb" id="2903-EOD08358"/>
<dbReference type="Gene3D" id="1.20.1250.20">
    <property type="entry name" value="MFS general substrate transporter like domains"/>
    <property type="match status" value="1"/>
</dbReference>
<feature type="transmembrane region" description="Helical" evidence="7">
    <location>
        <begin position="20"/>
        <end position="41"/>
    </location>
</feature>
<dbReference type="GO" id="GO:0012505">
    <property type="term" value="C:endomembrane system"/>
    <property type="evidence" value="ECO:0007669"/>
    <property type="project" value="UniProtKB-SubCell"/>
</dbReference>
<evidence type="ECO:0000313" key="9">
    <source>
        <dbReference type="EnsemblProtists" id="EOD08358"/>
    </source>
</evidence>